<keyword evidence="1" id="KW-1133">Transmembrane helix</keyword>
<dbReference type="RefSeq" id="WP_021801544.1">
    <property type="nucleotide sequence ID" value="NZ_KI273145.1"/>
</dbReference>
<proteinExistence type="predicted"/>
<keyword evidence="1" id="KW-0812">Transmembrane</keyword>
<keyword evidence="3" id="KW-1185">Reference proteome</keyword>
<evidence type="ECO:0000256" key="1">
    <source>
        <dbReference type="SAM" id="Phobius"/>
    </source>
</evidence>
<name>U2N3Q3_9CLOT</name>
<accession>U2N3Q3</accession>
<keyword evidence="1" id="KW-0472">Membrane</keyword>
<dbReference type="HOGENOM" id="CLU_2698101_0_0_9"/>
<organism evidence="2 3">
    <name type="scientific">Clostridium intestinale URNW</name>
    <dbReference type="NCBI Taxonomy" id="1294142"/>
    <lineage>
        <taxon>Bacteria</taxon>
        <taxon>Bacillati</taxon>
        <taxon>Bacillota</taxon>
        <taxon>Clostridia</taxon>
        <taxon>Eubacteriales</taxon>
        <taxon>Clostridiaceae</taxon>
        <taxon>Clostridium</taxon>
    </lineage>
</organism>
<dbReference type="PATRIC" id="fig|1294142.3.peg.1549"/>
<dbReference type="Proteomes" id="UP000016721">
    <property type="component" value="Unassembled WGS sequence"/>
</dbReference>
<feature type="transmembrane region" description="Helical" evidence="1">
    <location>
        <begin position="55"/>
        <end position="72"/>
    </location>
</feature>
<sequence>MKKIVKSKIFSAIYFLCAAGTLIYFREYDSKFTSKLLLYWVMLSLAIRVIVDKKWLQLGILALILVLLNVYLF</sequence>
<dbReference type="EMBL" id="APJA01000012">
    <property type="protein sequence ID" value="ERK30117.1"/>
    <property type="molecule type" value="Genomic_DNA"/>
</dbReference>
<feature type="transmembrane region" description="Helical" evidence="1">
    <location>
        <begin position="9"/>
        <end position="26"/>
    </location>
</feature>
<evidence type="ECO:0000313" key="2">
    <source>
        <dbReference type="EMBL" id="ERK30117.1"/>
    </source>
</evidence>
<dbReference type="AlphaFoldDB" id="U2N3Q3"/>
<gene>
    <name evidence="2" type="ORF">CINTURNW_1532</name>
</gene>
<reference evidence="2 3" key="1">
    <citation type="journal article" date="2013" name="Genome Announc.">
        <title>Draft Genome Sequence of the Hydrogen- and Ethanol-Producing Bacterium Clostridium intestinale Strain URNW.</title>
        <authorList>
            <person name="Lal S."/>
            <person name="Ramachandran U."/>
            <person name="Zhang X."/>
            <person name="Sparling R."/>
            <person name="Levin D.B."/>
        </authorList>
    </citation>
    <scope>NUCLEOTIDE SEQUENCE [LARGE SCALE GENOMIC DNA]</scope>
    <source>
        <strain evidence="2 3">URNW</strain>
    </source>
</reference>
<evidence type="ECO:0000313" key="3">
    <source>
        <dbReference type="Proteomes" id="UP000016721"/>
    </source>
</evidence>
<protein>
    <submittedName>
        <fullName evidence="2">Uncharacterized protein</fullName>
    </submittedName>
</protein>
<comment type="caution">
    <text evidence="2">The sequence shown here is derived from an EMBL/GenBank/DDBJ whole genome shotgun (WGS) entry which is preliminary data.</text>
</comment>
<dbReference type="STRING" id="1294142.CINTURNW_1532"/>